<accession>A0ABP1RLS2</accession>
<organism evidence="1 2">
    <name type="scientific">Orchesella dallaii</name>
    <dbReference type="NCBI Taxonomy" id="48710"/>
    <lineage>
        <taxon>Eukaryota</taxon>
        <taxon>Metazoa</taxon>
        <taxon>Ecdysozoa</taxon>
        <taxon>Arthropoda</taxon>
        <taxon>Hexapoda</taxon>
        <taxon>Collembola</taxon>
        <taxon>Entomobryomorpha</taxon>
        <taxon>Entomobryoidea</taxon>
        <taxon>Orchesellidae</taxon>
        <taxon>Orchesellinae</taxon>
        <taxon>Orchesella</taxon>
    </lineage>
</organism>
<evidence type="ECO:0000313" key="2">
    <source>
        <dbReference type="Proteomes" id="UP001642540"/>
    </source>
</evidence>
<keyword evidence="2" id="KW-1185">Reference proteome</keyword>
<protein>
    <submittedName>
        <fullName evidence="1">Uncharacterized protein</fullName>
    </submittedName>
</protein>
<evidence type="ECO:0000313" key="1">
    <source>
        <dbReference type="EMBL" id="CAL8130352.1"/>
    </source>
</evidence>
<dbReference type="Proteomes" id="UP001642540">
    <property type="component" value="Unassembled WGS sequence"/>
</dbReference>
<comment type="caution">
    <text evidence="1">The sequence shown here is derived from an EMBL/GenBank/DDBJ whole genome shotgun (WGS) entry which is preliminary data.</text>
</comment>
<gene>
    <name evidence="1" type="ORF">ODALV1_LOCUS23688</name>
</gene>
<name>A0ABP1RLS2_9HEXA</name>
<proteinExistence type="predicted"/>
<sequence length="234" mass="27357">MYSYLTVVPEPVVPKDFEESVENNNYYKFSHPDIVKGMFDRMQYEVDIQSGKSMRAKPMQPLLKTLSKKIYGLYLLPSYLNVIFTDQNISSDSQLTALASSNNTVFVSHYCLEESKVPGILREKYYFIWDWRNEFVVANKFVYIYDFPYHFNAYDEIIGLDLFAVILFGNKKIFSNNNPSRFHTVYGWSAEYDLSAIIADDIIGKLEQTGILGRWNKVESIFKLLDSWKEIMGW</sequence>
<reference evidence="1 2" key="1">
    <citation type="submission" date="2024-08" db="EMBL/GenBank/DDBJ databases">
        <authorList>
            <person name="Cucini C."/>
            <person name="Frati F."/>
        </authorList>
    </citation>
    <scope>NUCLEOTIDE SEQUENCE [LARGE SCALE GENOMIC DNA]</scope>
</reference>
<dbReference type="EMBL" id="CAXLJM020000081">
    <property type="protein sequence ID" value="CAL8130352.1"/>
    <property type="molecule type" value="Genomic_DNA"/>
</dbReference>